<protein>
    <submittedName>
        <fullName evidence="7">M60 family metallopeptidase</fullName>
    </submittedName>
</protein>
<sequence length="1789" mass="195885">MRKLIAWMLVLQCSLQLFAAPPAYASVAPETPGTHTEAGQDGLNNVLPSETPAGAQTNQGPESTPAVTPTATPTVTPAVSPAVTPTATPAAAPEGGSPAVTPEGTASNGAVTSEMRPAAPEEQKTGDTGNNKNTKVDNTCALTVEIGFLLPEAKKELHVSIQPGQGEALVKTLAPITAEGTINKQAAVFEQLPTGKYSLKLWGPGYETYTQQLSLDTEGLSYRAVFMNSHEMDESYRAQEAHPGVIGYGDVNGDGKIDDSDKDKLIAALKGQEAGGSCDLNEDQQVDLADLQYFTANYQAAPLEAVPYRTVLTSGMQVQVTEPNVTVHGELKDILEDNGSYVSMGLGADQDITPEQPVQLEIETGSVVMEGFAIHPPVNSDNRIQEAEITLTLEDGSTLNCPVRTKAAYFRARSLGPEAVIEADGTIVVNLGNQIAVKKITIKVTDTSSKKLADIAQVEFLNQMEDRIPAPQMNIPKNLTAEPGSREITVKWSRETNVTGYEVKVTSGDNTQIFFTAQNSLKITTLNNEKLENKVAYEISVQSVNDEWRSGYSESIEAVPVATKVPDPPENVSVASLYRGLKISWKNMKDTDSYTLYYKKDGESQYQEVSGIKTVTYNLEGLNNNTKYYIYLTGTNEVGTSKASAIYTGTTKNSQVKVTRYQLINRQKEGSPLTDHIESVTTDGYLQGQYPDGFDPAWVVDGDYDTYYYSNSNAQLAGVTVTFDREYTMDHLILSAYQGEGYGSFAKWQITVWDAQGAENVYGSGDIGKGVTTAGVSGASNTIQVNFPKSEVKKIRVRYTRYYADPVTISELNFYEYSPLEDEINALWQDDLHMILKDSVTLDGLNDLRDRVSAPDAVSGDPHPKKDLLLRELDNAVAVLNDTGLDAPLSIDTAVSSAYDGQTGFAGGLNSGQSLGVVARSGEVLNVYVGSAGKKTGDNTNLRLVATQYHAEASAWSKTVVETLKVGMNEVAIPQISSLNMELGGSLYIEYKGNNANEKYSVRVSGGTAIPVLDLSKTAESDRMAKITAYVEKLNSYTDGLEQRHQQEHEKEGTNCNFAYRPQDCINNETEIVLDRVLLSVPATQILAGLGTGTINEQAQQLNRSMDAMERMVDLFYQHKGLGTYTQEQKNNPDFMAAYGNKNNLPVTRLNIRYMRMFSGAFMYAGGKHIGIEFGSVSGLSASPSLVSEENGKWSEGRFFGWGIAHEIGHEINQSQYAIAEITNNYFSVLSQAHDTNDSVRFRYEDVYEKVTSGTAGRASNVFTALGMYWQLHLAYDKDYNYKTYEDYEEQFKNLFFARVDAYARNTAIAPAPDGVKLTLEGKDVDNNLMRLSCAAAQKDLLSFFEHWGMTPNETTRAYAAQFEKESRPIWYINDEARAYTIEGNASTAAQASVQASLEHQGNATQVKLNLSLQGADKSSMLGYEISRNGKAVAFVTADQDQYTDTIATVNNRVFTYEVTAYDKWLNAAKPVTLEPVKISHDGSLDKTNWIAQTNMSSEEDTAEVGSDDNPEPGVVSAVDKIIDQDYENVYSGSVKSGNAVITLNFQELLTVAGFKYTAGATGTPIKDYEIQVSADNQNWETVKTGTFVLDENRTALVYFNKENDSWLYTYDASYLRLTAKNQKQVSVSEVDVLGPSGDNVELTEEGIGILKSDYVLDQSTGDKIPKGSLIFTGGYKGNPAYNALKLYNQKDELIEGVQVIFADVPAHGELGETENGYWVYYIEPDQLNNVMTEGISKIRAELYRVDDANTNLGERLVSDTLWTTMPVNLPDIELNGTGSRYQMEDQTK</sequence>
<dbReference type="InterPro" id="IPR003961">
    <property type="entry name" value="FN3_dom"/>
</dbReference>
<reference evidence="7" key="1">
    <citation type="submission" date="2021-06" db="EMBL/GenBank/DDBJ databases">
        <title>Description of novel taxa of the family Lachnospiraceae.</title>
        <authorList>
            <person name="Chaplin A.V."/>
            <person name="Sokolova S.R."/>
            <person name="Pikina A.P."/>
            <person name="Korzhanova M."/>
            <person name="Belova V."/>
            <person name="Korostin D."/>
            <person name="Efimov B.A."/>
        </authorList>
    </citation>
    <scope>NUCLEOTIDE SEQUENCE</scope>
    <source>
        <strain evidence="7">ASD5720</strain>
    </source>
</reference>
<dbReference type="PANTHER" id="PTHR24099:SF16">
    <property type="entry name" value="E3 UBIQUITIN-PROTEIN LIGASE MIDLINE-1-LIKE ISOFORM X1"/>
    <property type="match status" value="1"/>
</dbReference>
<feature type="compositionally biased region" description="Polar residues" evidence="2">
    <location>
        <begin position="126"/>
        <end position="135"/>
    </location>
</feature>
<feature type="chain" id="PRO_5038701124" evidence="3">
    <location>
        <begin position="20"/>
        <end position="1789"/>
    </location>
</feature>
<keyword evidence="1" id="KW-0378">Hydrolase</keyword>
<dbReference type="InterPro" id="IPR008979">
    <property type="entry name" value="Galactose-bd-like_sf"/>
</dbReference>
<dbReference type="InterPro" id="IPR013783">
    <property type="entry name" value="Ig-like_fold"/>
</dbReference>
<dbReference type="InterPro" id="IPR050617">
    <property type="entry name" value="E3_ligase_FN3/SPRY"/>
</dbReference>
<dbReference type="PROSITE" id="PS50022">
    <property type="entry name" value="FA58C_3"/>
    <property type="match status" value="1"/>
</dbReference>
<feature type="region of interest" description="Disordered" evidence="2">
    <location>
        <begin position="28"/>
        <end position="135"/>
    </location>
</feature>
<dbReference type="Proteomes" id="UP000712157">
    <property type="component" value="Unassembled WGS sequence"/>
</dbReference>
<comment type="caution">
    <text evidence="7">The sequence shown here is derived from an EMBL/GenBank/DDBJ whole genome shotgun (WGS) entry which is preliminary data.</text>
</comment>
<feature type="domain" description="Fibronectin type-III" evidence="5">
    <location>
        <begin position="565"/>
        <end position="654"/>
    </location>
</feature>
<evidence type="ECO:0000259" key="5">
    <source>
        <dbReference type="PROSITE" id="PS50853"/>
    </source>
</evidence>
<feature type="signal peptide" evidence="3">
    <location>
        <begin position="1"/>
        <end position="19"/>
    </location>
</feature>
<dbReference type="SMART" id="SM00060">
    <property type="entry name" value="FN3"/>
    <property type="match status" value="2"/>
</dbReference>
<feature type="domain" description="F5/8 type C" evidence="4">
    <location>
        <begin position="1491"/>
        <end position="1636"/>
    </location>
</feature>
<dbReference type="PROSITE" id="PS51723">
    <property type="entry name" value="PEPTIDASE_M60"/>
    <property type="match status" value="1"/>
</dbReference>
<dbReference type="GO" id="GO:0000272">
    <property type="term" value="P:polysaccharide catabolic process"/>
    <property type="evidence" value="ECO:0007669"/>
    <property type="project" value="InterPro"/>
</dbReference>
<evidence type="ECO:0000259" key="6">
    <source>
        <dbReference type="PROSITE" id="PS51723"/>
    </source>
</evidence>
<accession>A0A949NCK0</accession>
<keyword evidence="1" id="KW-0326">Glycosidase</keyword>
<evidence type="ECO:0000313" key="7">
    <source>
        <dbReference type="EMBL" id="MBU9738782.1"/>
    </source>
</evidence>
<evidence type="ECO:0000256" key="3">
    <source>
        <dbReference type="SAM" id="SignalP"/>
    </source>
</evidence>
<dbReference type="Pfam" id="PF00754">
    <property type="entry name" value="F5_F8_type_C"/>
    <property type="match status" value="1"/>
</dbReference>
<keyword evidence="8" id="KW-1185">Reference proteome</keyword>
<dbReference type="PANTHER" id="PTHR24099">
    <property type="entry name" value="E3 UBIQUITIN-PROTEIN LIGASE TRIM36-RELATED"/>
    <property type="match status" value="1"/>
</dbReference>
<name>A0A949NCK0_9FIRM</name>
<evidence type="ECO:0000256" key="2">
    <source>
        <dbReference type="SAM" id="MobiDB-lite"/>
    </source>
</evidence>
<dbReference type="InterPro" id="IPR036116">
    <property type="entry name" value="FN3_sf"/>
</dbReference>
<evidence type="ECO:0000256" key="1">
    <source>
        <dbReference type="ARBA" id="ARBA00023295"/>
    </source>
</evidence>
<feature type="domain" description="Peptidase M60" evidence="6">
    <location>
        <begin position="910"/>
        <end position="1277"/>
    </location>
</feature>
<dbReference type="SMART" id="SM01276">
    <property type="entry name" value="M60-like"/>
    <property type="match status" value="1"/>
</dbReference>
<dbReference type="SUPFAM" id="SSF49265">
    <property type="entry name" value="Fibronectin type III"/>
    <property type="match status" value="1"/>
</dbReference>
<dbReference type="InterPro" id="IPR042279">
    <property type="entry name" value="Pep_M60_3"/>
</dbReference>
<dbReference type="PROSITE" id="PS50853">
    <property type="entry name" value="FN3"/>
    <property type="match status" value="2"/>
</dbReference>
<dbReference type="Gene3D" id="2.60.40.10">
    <property type="entry name" value="Immunoglobulins"/>
    <property type="match status" value="2"/>
</dbReference>
<feature type="domain" description="Fibronectin type-III" evidence="5">
    <location>
        <begin position="475"/>
        <end position="563"/>
    </location>
</feature>
<evidence type="ECO:0000313" key="8">
    <source>
        <dbReference type="Proteomes" id="UP000712157"/>
    </source>
</evidence>
<dbReference type="CDD" id="cd00063">
    <property type="entry name" value="FN3"/>
    <property type="match status" value="2"/>
</dbReference>
<organism evidence="7 8">
    <name type="scientific">Diplocloster agilis</name>
    <dbReference type="NCBI Taxonomy" id="2850323"/>
    <lineage>
        <taxon>Bacteria</taxon>
        <taxon>Bacillati</taxon>
        <taxon>Bacillota</taxon>
        <taxon>Clostridia</taxon>
        <taxon>Lachnospirales</taxon>
        <taxon>Lachnospiraceae</taxon>
        <taxon>Diplocloster</taxon>
    </lineage>
</organism>
<dbReference type="Gene3D" id="2.60.120.260">
    <property type="entry name" value="Galactose-binding domain-like"/>
    <property type="match status" value="2"/>
</dbReference>
<keyword evidence="3" id="KW-0732">Signal</keyword>
<gene>
    <name evidence="7" type="ORF">KTH89_19760</name>
</gene>
<dbReference type="InterPro" id="IPR031161">
    <property type="entry name" value="Peptidase_M60_dom"/>
</dbReference>
<dbReference type="Pfam" id="PF00041">
    <property type="entry name" value="fn3"/>
    <property type="match status" value="2"/>
</dbReference>
<dbReference type="Gene3D" id="1.10.1330.10">
    <property type="entry name" value="Dockerin domain"/>
    <property type="match status" value="1"/>
</dbReference>
<dbReference type="GO" id="GO:0016798">
    <property type="term" value="F:hydrolase activity, acting on glycosyl bonds"/>
    <property type="evidence" value="ECO:0007669"/>
    <property type="project" value="UniProtKB-KW"/>
</dbReference>
<feature type="compositionally biased region" description="Polar residues" evidence="2">
    <location>
        <begin position="42"/>
        <end position="60"/>
    </location>
</feature>
<dbReference type="InterPro" id="IPR000421">
    <property type="entry name" value="FA58C"/>
</dbReference>
<proteinExistence type="predicted"/>
<dbReference type="SUPFAM" id="SSF63446">
    <property type="entry name" value="Type I dockerin domain"/>
    <property type="match status" value="1"/>
</dbReference>
<feature type="compositionally biased region" description="Low complexity" evidence="2">
    <location>
        <begin position="61"/>
        <end position="100"/>
    </location>
</feature>
<dbReference type="Gene3D" id="1.10.390.30">
    <property type="entry name" value="Peptidase M60, enhancin-like domain 3"/>
    <property type="match status" value="1"/>
</dbReference>
<dbReference type="EMBL" id="JAHQCW010000041">
    <property type="protein sequence ID" value="MBU9738782.1"/>
    <property type="molecule type" value="Genomic_DNA"/>
</dbReference>
<dbReference type="InterPro" id="IPR036439">
    <property type="entry name" value="Dockerin_dom_sf"/>
</dbReference>
<evidence type="ECO:0000259" key="4">
    <source>
        <dbReference type="PROSITE" id="PS50022"/>
    </source>
</evidence>
<dbReference type="SUPFAM" id="SSF49785">
    <property type="entry name" value="Galactose-binding domain-like"/>
    <property type="match status" value="2"/>
</dbReference>
<dbReference type="Pfam" id="PF13402">
    <property type="entry name" value="Peptidase_M60"/>
    <property type="match status" value="1"/>
</dbReference>
<dbReference type="RefSeq" id="WP_238722838.1">
    <property type="nucleotide sequence ID" value="NZ_JAHQCW010000041.1"/>
</dbReference>
<dbReference type="Gene3D" id="3.40.390.80">
    <property type="entry name" value="Peptidase M60, enhancin-like domain 2"/>
    <property type="match status" value="1"/>
</dbReference>
<dbReference type="CDD" id="cd14256">
    <property type="entry name" value="Dockerin_I"/>
    <property type="match status" value="1"/>
</dbReference>